<name>A0AAW1U636_9CUCU</name>
<proteinExistence type="predicted"/>
<evidence type="ECO:0000256" key="2">
    <source>
        <dbReference type="ARBA" id="ARBA00022473"/>
    </source>
</evidence>
<evidence type="ECO:0000313" key="4">
    <source>
        <dbReference type="Proteomes" id="UP001431783"/>
    </source>
</evidence>
<keyword evidence="4" id="KW-1185">Reference proteome</keyword>
<sequence>MMMMDIGMYGHGHNHHGGSYNPDSNFYNYTEPAGQHSSVHYPTSYQYEEQQSFLYPTSEVPETPPSPNDLNYYTQQVHPDNPIINTETGLSYTNLDYAHSSSMYPHNSYDPYQRDHQDILLRHHEEASDNNVIHSYLGDNKYHHLGHDVGYPQNLGSARSPPSSCMEYQHLHRYKEEAVEVVDNRMKQNHHMHSLNPVPTQQQPSLPTYKWMQVKRNVPKPAGKLLIYF</sequence>
<dbReference type="AlphaFoldDB" id="A0AAW1U636"/>
<dbReference type="GO" id="GO:0000978">
    <property type="term" value="F:RNA polymerase II cis-regulatory region sequence-specific DNA binding"/>
    <property type="evidence" value="ECO:0007669"/>
    <property type="project" value="TreeGrafter"/>
</dbReference>
<gene>
    <name evidence="3" type="ORF">WA026_004014</name>
</gene>
<reference evidence="3 4" key="1">
    <citation type="submission" date="2023-03" db="EMBL/GenBank/DDBJ databases">
        <title>Genome insight into feeding habits of ladybird beetles.</title>
        <authorList>
            <person name="Li H.-S."/>
            <person name="Huang Y.-H."/>
            <person name="Pang H."/>
        </authorList>
    </citation>
    <scope>NUCLEOTIDE SEQUENCE [LARGE SCALE GENOMIC DNA]</scope>
    <source>
        <strain evidence="3">SYSU_2023b</strain>
        <tissue evidence="3">Whole body</tissue>
    </source>
</reference>
<dbReference type="PANTHER" id="PTHR45946:SF4">
    <property type="entry name" value="HOMEOBOX PROTEIN ROUGH-RELATED"/>
    <property type="match status" value="1"/>
</dbReference>
<comment type="subcellular location">
    <subcellularLocation>
        <location evidence="1">Nucleus</location>
    </subcellularLocation>
</comment>
<accession>A0AAW1U636</accession>
<keyword evidence="2" id="KW-0217">Developmental protein</keyword>
<dbReference type="GO" id="GO:0005634">
    <property type="term" value="C:nucleus"/>
    <property type="evidence" value="ECO:0007669"/>
    <property type="project" value="UniProtKB-SubCell"/>
</dbReference>
<evidence type="ECO:0000313" key="3">
    <source>
        <dbReference type="EMBL" id="KAK9879162.1"/>
    </source>
</evidence>
<dbReference type="Proteomes" id="UP001431783">
    <property type="component" value="Unassembled WGS sequence"/>
</dbReference>
<evidence type="ECO:0000256" key="1">
    <source>
        <dbReference type="ARBA" id="ARBA00004123"/>
    </source>
</evidence>
<comment type="caution">
    <text evidence="3">The sequence shown here is derived from an EMBL/GenBank/DDBJ whole genome shotgun (WGS) entry which is preliminary data.</text>
</comment>
<protein>
    <submittedName>
        <fullName evidence="3">Uncharacterized protein</fullName>
    </submittedName>
</protein>
<dbReference type="EMBL" id="JARQZJ010000061">
    <property type="protein sequence ID" value="KAK9879162.1"/>
    <property type="molecule type" value="Genomic_DNA"/>
</dbReference>
<dbReference type="GO" id="GO:0000981">
    <property type="term" value="F:DNA-binding transcription factor activity, RNA polymerase II-specific"/>
    <property type="evidence" value="ECO:0007669"/>
    <property type="project" value="TreeGrafter"/>
</dbReference>
<organism evidence="3 4">
    <name type="scientific">Henosepilachna vigintioctopunctata</name>
    <dbReference type="NCBI Taxonomy" id="420089"/>
    <lineage>
        <taxon>Eukaryota</taxon>
        <taxon>Metazoa</taxon>
        <taxon>Ecdysozoa</taxon>
        <taxon>Arthropoda</taxon>
        <taxon>Hexapoda</taxon>
        <taxon>Insecta</taxon>
        <taxon>Pterygota</taxon>
        <taxon>Neoptera</taxon>
        <taxon>Endopterygota</taxon>
        <taxon>Coleoptera</taxon>
        <taxon>Polyphaga</taxon>
        <taxon>Cucujiformia</taxon>
        <taxon>Coccinelloidea</taxon>
        <taxon>Coccinellidae</taxon>
        <taxon>Epilachninae</taxon>
        <taxon>Epilachnini</taxon>
        <taxon>Henosepilachna</taxon>
    </lineage>
</organism>
<dbReference type="PANTHER" id="PTHR45946">
    <property type="entry name" value="HOMEOBOX PROTEIN ROUGH-RELATED"/>
    <property type="match status" value="1"/>
</dbReference>
<dbReference type="InterPro" id="IPR046327">
    <property type="entry name" value="HXA1/B1/D1"/>
</dbReference>